<dbReference type="PROSITE" id="PS01186">
    <property type="entry name" value="EGF_2"/>
    <property type="match status" value="7"/>
</dbReference>
<dbReference type="SUPFAM" id="SSF57196">
    <property type="entry name" value="EGF/Laminin"/>
    <property type="match status" value="1"/>
</dbReference>
<dbReference type="CDD" id="cd00054">
    <property type="entry name" value="EGF_CA"/>
    <property type="match status" value="7"/>
</dbReference>
<name>A0AAN8JUR1_PATCE</name>
<keyword evidence="14 19" id="KW-0472">Membrane</keyword>
<protein>
    <recommendedName>
        <fullName evidence="19">Delta-like protein</fullName>
    </recommendedName>
</protein>
<evidence type="ECO:0000256" key="10">
    <source>
        <dbReference type="ARBA" id="ARBA00022737"/>
    </source>
</evidence>
<dbReference type="Pfam" id="PF12661">
    <property type="entry name" value="hEGF"/>
    <property type="match status" value="1"/>
</dbReference>
<keyword evidence="16" id="KW-0325">Glycoprotein</keyword>
<evidence type="ECO:0000313" key="24">
    <source>
        <dbReference type="EMBL" id="KAK6181383.1"/>
    </source>
</evidence>
<dbReference type="FunFam" id="2.10.25.10:FF:000018">
    <property type="entry name" value="Delta-like 1"/>
    <property type="match status" value="1"/>
</dbReference>
<feature type="disulfide bond" evidence="17">
    <location>
        <begin position="359"/>
        <end position="368"/>
    </location>
</feature>
<keyword evidence="13 19" id="KW-1133">Transmembrane helix</keyword>
<feature type="disulfide bond" evidence="17">
    <location>
        <begin position="397"/>
        <end position="406"/>
    </location>
</feature>
<evidence type="ECO:0000256" key="6">
    <source>
        <dbReference type="ARBA" id="ARBA00022525"/>
    </source>
</evidence>
<feature type="disulfide bond" evidence="18">
    <location>
        <begin position="217"/>
        <end position="226"/>
    </location>
</feature>
<evidence type="ECO:0000256" key="8">
    <source>
        <dbReference type="ARBA" id="ARBA00022692"/>
    </source>
</evidence>
<dbReference type="InterPro" id="IPR000742">
    <property type="entry name" value="EGF"/>
</dbReference>
<dbReference type="GO" id="GO:0048666">
    <property type="term" value="P:neuron development"/>
    <property type="evidence" value="ECO:0007669"/>
    <property type="project" value="UniProtKB-ARBA"/>
</dbReference>
<feature type="disulfide bond" evidence="18">
    <location>
        <begin position="184"/>
        <end position="193"/>
    </location>
</feature>
<feature type="domain" description="EGF-like" evidence="22">
    <location>
        <begin position="333"/>
        <end position="369"/>
    </location>
</feature>
<dbReference type="InterPro" id="IPR018097">
    <property type="entry name" value="EGF_Ca-bd_CS"/>
</dbReference>
<keyword evidence="12" id="KW-0832">Ubl conjugation</keyword>
<dbReference type="Proteomes" id="UP001347796">
    <property type="component" value="Unassembled WGS sequence"/>
</dbReference>
<dbReference type="GO" id="GO:0005886">
    <property type="term" value="C:plasma membrane"/>
    <property type="evidence" value="ECO:0007669"/>
    <property type="project" value="UniProtKB-ARBA"/>
</dbReference>
<gene>
    <name evidence="24" type="ORF">SNE40_009243</name>
</gene>
<dbReference type="FunFam" id="2.10.25.10:FF:000061">
    <property type="entry name" value="Delta-like protein"/>
    <property type="match status" value="1"/>
</dbReference>
<feature type="chain" id="PRO_5043021743" description="Delta-like protein" evidence="21">
    <location>
        <begin position="27"/>
        <end position="801"/>
    </location>
</feature>
<feature type="disulfide bond" evidence="17">
    <location>
        <begin position="435"/>
        <end position="444"/>
    </location>
</feature>
<comment type="function">
    <text evidence="19">Putative Notch ligand involved in the mediation of Notch signaling.</text>
</comment>
<feature type="signal peptide" evidence="21">
    <location>
        <begin position="1"/>
        <end position="26"/>
    </location>
</feature>
<feature type="disulfide bond" evidence="18">
    <location>
        <begin position="197"/>
        <end position="209"/>
    </location>
</feature>
<dbReference type="GO" id="GO:0000902">
    <property type="term" value="P:cell morphogenesis"/>
    <property type="evidence" value="ECO:0007669"/>
    <property type="project" value="UniProtKB-ARBA"/>
</dbReference>
<dbReference type="AlphaFoldDB" id="A0AAN8JUR1"/>
<evidence type="ECO:0000256" key="14">
    <source>
        <dbReference type="ARBA" id="ARBA00023136"/>
    </source>
</evidence>
<dbReference type="PANTHER" id="PTHR24033:SF151">
    <property type="entry name" value="NOTCH 2"/>
    <property type="match status" value="1"/>
</dbReference>
<feature type="domain" description="EGF-like" evidence="22">
    <location>
        <begin position="447"/>
        <end position="483"/>
    </location>
</feature>
<dbReference type="FunFam" id="2.10.25.140:FF:000001">
    <property type="entry name" value="Delta-like protein"/>
    <property type="match status" value="1"/>
</dbReference>
<evidence type="ECO:0000256" key="2">
    <source>
        <dbReference type="ARBA" id="ARBA00004496"/>
    </source>
</evidence>
<dbReference type="FunFam" id="2.10.25.10:FF:000064">
    <property type="entry name" value="Delta-like protein"/>
    <property type="match status" value="1"/>
</dbReference>
<dbReference type="GO" id="GO:0005737">
    <property type="term" value="C:cytoplasm"/>
    <property type="evidence" value="ECO:0007669"/>
    <property type="project" value="UniProtKB-SubCell"/>
</dbReference>
<dbReference type="Pfam" id="PF01414">
    <property type="entry name" value="DSL"/>
    <property type="match status" value="1"/>
</dbReference>
<feature type="transmembrane region" description="Helical" evidence="20">
    <location>
        <begin position="616"/>
        <end position="640"/>
    </location>
</feature>
<organism evidence="24 25">
    <name type="scientific">Patella caerulea</name>
    <name type="common">Rayed Mediterranean limpet</name>
    <dbReference type="NCBI Taxonomy" id="87958"/>
    <lineage>
        <taxon>Eukaryota</taxon>
        <taxon>Metazoa</taxon>
        <taxon>Spiralia</taxon>
        <taxon>Lophotrochozoa</taxon>
        <taxon>Mollusca</taxon>
        <taxon>Gastropoda</taxon>
        <taxon>Patellogastropoda</taxon>
        <taxon>Patelloidea</taxon>
        <taxon>Patellidae</taxon>
        <taxon>Patella</taxon>
    </lineage>
</organism>
<evidence type="ECO:0000256" key="12">
    <source>
        <dbReference type="ARBA" id="ARBA00022843"/>
    </source>
</evidence>
<accession>A0AAN8JUR1</accession>
<evidence type="ECO:0000256" key="20">
    <source>
        <dbReference type="SAM" id="Phobius"/>
    </source>
</evidence>
<sequence>MRSRKAASSAVLWIIPILSLISQVTASGVFELKLTSFLNEHGLNYDGNCCNGLRTGGVCSSTCKTFFRVCLTHYQAKISKNPPCSFANITTKVLGNNSINFDSDLAADFINPIQFKFQFSWPGSFSLIIEAWHDSTLHGPVQDSPRELISHLPVQRSAEVSKDWYSLSLKDHYREIKYSYRIVCDKNYYGSGCSEMCRPRDDQFGHYTCSVNGTKVCLDGWTGEYCEQAMCLPGCHPDHGYCDKPNECICRLGWQDRFCDACIPYPGCQHGSCSKPWECNCEEGWGGLFCNQDLNYCTHHKPCKNGGTCTNTGEGSYTCTCPPGFSGTNCEIEYDDCEKQPCLNGGSCKDIGNGFRCMCDKGFYGRSCEHKADSCNKAPCQNQGTCVEGEGSYTCICDAGYSGQNCEMEINECDEKPCLNGGRCIDQRNGFRCLCTTGFEGPTCSENINDCVHNPCQNGGTCVDKVNDYQCRCRPGFVGSLCTDNVDDCLIRPCANGGTCIDMDNTFKCTCADGFAGKDCRINVDDCANSPCRHGGNCTDLVADFKCSCAEGFWGKKCHLYEGMPPLAEPTQITTPTTVETTTEETTVQVTEEDNIPIHGNAKNSSPNSALSNSQLLIVVCLGVGIPLILIIIVVIVLLCKRKNNLMRHNMETEKEQNIVNNINNKCIDSNIFTTIPPNSTGSASIKINNEDKDFAHKKINKKQNILEKSSQKQFIKDYNTHEQLYGCNRDSEREEYEKARKRLDVESLSTDTRKDNSDYSCSSQDIHVIAKPIKRENRNSILVLEQKRHHYSEEVLATEV</sequence>
<dbReference type="Gene3D" id="2.60.40.3510">
    <property type="match status" value="1"/>
</dbReference>
<dbReference type="Pfam" id="PF21700">
    <property type="entry name" value="EGF_DL_JAG"/>
    <property type="match status" value="1"/>
</dbReference>
<dbReference type="GO" id="GO:0005576">
    <property type="term" value="C:extracellular region"/>
    <property type="evidence" value="ECO:0007669"/>
    <property type="project" value="UniProtKB-SubCell"/>
</dbReference>
<dbReference type="FunFam" id="2.10.25.10:FF:000321">
    <property type="entry name" value="Protein delta homolog 1"/>
    <property type="match status" value="1"/>
</dbReference>
<feature type="disulfide bond" evidence="17">
    <location>
        <begin position="549"/>
        <end position="558"/>
    </location>
</feature>
<keyword evidence="25" id="KW-1185">Reference proteome</keyword>
<dbReference type="PANTHER" id="PTHR24033">
    <property type="entry name" value="EGF-LIKE DOMAIN-CONTAINING PROTEIN"/>
    <property type="match status" value="1"/>
</dbReference>
<proteinExistence type="predicted"/>
<comment type="caution">
    <text evidence="17">Lacks conserved residue(s) required for the propagation of feature annotation.</text>
</comment>
<feature type="domain" description="EGF-like" evidence="22">
    <location>
        <begin position="523"/>
        <end position="559"/>
    </location>
</feature>
<dbReference type="FunFam" id="2.10.25.10:FF:000230">
    <property type="entry name" value="Delta-like protein"/>
    <property type="match status" value="1"/>
</dbReference>
<evidence type="ECO:0000256" key="11">
    <source>
        <dbReference type="ARBA" id="ARBA00022837"/>
    </source>
</evidence>
<dbReference type="InterPro" id="IPR011651">
    <property type="entry name" value="Notch_ligand_N"/>
</dbReference>
<feature type="domain" description="EGF-like" evidence="22">
    <location>
        <begin position="371"/>
        <end position="407"/>
    </location>
</feature>
<keyword evidence="7 17" id="KW-0245">EGF-like domain</keyword>
<dbReference type="InterPro" id="IPR009030">
    <property type="entry name" value="Growth_fac_rcpt_cys_sf"/>
</dbReference>
<keyword evidence="15 17" id="KW-1015">Disulfide bond</keyword>
<dbReference type="PRINTS" id="PR00010">
    <property type="entry name" value="EGFBLOOD"/>
</dbReference>
<keyword evidence="9 19" id="KW-0732">Signal</keyword>
<dbReference type="Pfam" id="PF07657">
    <property type="entry name" value="MNNL"/>
    <property type="match status" value="1"/>
</dbReference>
<dbReference type="InterPro" id="IPR051830">
    <property type="entry name" value="NOTCH_homolog"/>
</dbReference>
<evidence type="ECO:0000256" key="21">
    <source>
        <dbReference type="SAM" id="SignalP"/>
    </source>
</evidence>
<reference evidence="24 25" key="1">
    <citation type="submission" date="2024-01" db="EMBL/GenBank/DDBJ databases">
        <title>The genome of the rayed Mediterranean limpet Patella caerulea (Linnaeus, 1758).</title>
        <authorList>
            <person name="Anh-Thu Weber A."/>
            <person name="Halstead-Nussloch G."/>
        </authorList>
    </citation>
    <scope>NUCLEOTIDE SEQUENCE [LARGE SCALE GENOMIC DNA]</scope>
    <source>
        <strain evidence="24">AATW-2023a</strain>
        <tissue evidence="24">Whole specimen</tissue>
    </source>
</reference>
<evidence type="ECO:0000256" key="17">
    <source>
        <dbReference type="PROSITE-ProRule" id="PRU00076"/>
    </source>
</evidence>
<evidence type="ECO:0000256" key="19">
    <source>
        <dbReference type="RuleBase" id="RU280815"/>
    </source>
</evidence>
<evidence type="ECO:0000259" key="22">
    <source>
        <dbReference type="PROSITE" id="PS50026"/>
    </source>
</evidence>
<dbReference type="Gene3D" id="2.10.25.140">
    <property type="match status" value="1"/>
</dbReference>
<evidence type="ECO:0000256" key="18">
    <source>
        <dbReference type="PROSITE-ProRule" id="PRU00377"/>
    </source>
</evidence>
<evidence type="ECO:0000256" key="15">
    <source>
        <dbReference type="ARBA" id="ARBA00023157"/>
    </source>
</evidence>
<dbReference type="GO" id="GO:0042063">
    <property type="term" value="P:gliogenesis"/>
    <property type="evidence" value="ECO:0007669"/>
    <property type="project" value="UniProtKB-ARBA"/>
</dbReference>
<keyword evidence="11" id="KW-0106">Calcium</keyword>
<comment type="subcellular location">
    <subcellularLocation>
        <location evidence="2">Cytoplasm</location>
    </subcellularLocation>
    <subcellularLocation>
        <location evidence="1 19">Membrane</location>
        <topology evidence="1 19">Single-pass type I membrane protein</topology>
    </subcellularLocation>
    <subcellularLocation>
        <location evidence="3">Secreted</location>
    </subcellularLocation>
</comment>
<feature type="disulfide bond" evidence="17">
    <location>
        <begin position="321"/>
        <end position="330"/>
    </location>
</feature>
<evidence type="ECO:0000313" key="25">
    <source>
        <dbReference type="Proteomes" id="UP001347796"/>
    </source>
</evidence>
<keyword evidence="5" id="KW-0963">Cytoplasm</keyword>
<dbReference type="PROSITE" id="PS00022">
    <property type="entry name" value="EGF_1"/>
    <property type="match status" value="7"/>
</dbReference>
<dbReference type="FunFam" id="2.10.25.10:FF:000425">
    <property type="entry name" value="Eyes shut homolog"/>
    <property type="match status" value="1"/>
</dbReference>
<keyword evidence="4 19" id="KW-0217">Developmental protein</keyword>
<evidence type="ECO:0000256" key="9">
    <source>
        <dbReference type="ARBA" id="ARBA00022729"/>
    </source>
</evidence>
<dbReference type="SMART" id="SM00181">
    <property type="entry name" value="EGF"/>
    <property type="match status" value="10"/>
</dbReference>
<dbReference type="SMART" id="SM00051">
    <property type="entry name" value="DSL"/>
    <property type="match status" value="1"/>
</dbReference>
<feature type="domain" description="EGF-like" evidence="22">
    <location>
        <begin position="409"/>
        <end position="445"/>
    </location>
</feature>
<dbReference type="PROSITE" id="PS00010">
    <property type="entry name" value="ASX_HYDROXYL"/>
    <property type="match status" value="5"/>
</dbReference>
<evidence type="ECO:0000259" key="23">
    <source>
        <dbReference type="PROSITE" id="PS51051"/>
    </source>
</evidence>
<evidence type="ECO:0000256" key="1">
    <source>
        <dbReference type="ARBA" id="ARBA00004479"/>
    </source>
</evidence>
<dbReference type="InterPro" id="IPR013032">
    <property type="entry name" value="EGF-like_CS"/>
</dbReference>
<keyword evidence="8 19" id="KW-0812">Transmembrane</keyword>
<dbReference type="PROSITE" id="PS51051">
    <property type="entry name" value="DSL"/>
    <property type="match status" value="1"/>
</dbReference>
<evidence type="ECO:0000256" key="3">
    <source>
        <dbReference type="ARBA" id="ARBA00004613"/>
    </source>
</evidence>
<dbReference type="GO" id="GO:0005509">
    <property type="term" value="F:calcium ion binding"/>
    <property type="evidence" value="ECO:0007669"/>
    <property type="project" value="InterPro"/>
</dbReference>
<dbReference type="PROSITE" id="PS01187">
    <property type="entry name" value="EGF_CA"/>
    <property type="match status" value="3"/>
</dbReference>
<dbReference type="EMBL" id="JAZGQO010000007">
    <property type="protein sequence ID" value="KAK6181383.1"/>
    <property type="molecule type" value="Genomic_DNA"/>
</dbReference>
<comment type="caution">
    <text evidence="24">The sequence shown here is derived from an EMBL/GenBank/DDBJ whole genome shotgun (WGS) entry which is preliminary data.</text>
</comment>
<feature type="domain" description="DSL" evidence="23">
    <location>
        <begin position="182"/>
        <end position="226"/>
    </location>
</feature>
<evidence type="ECO:0000256" key="16">
    <source>
        <dbReference type="ARBA" id="ARBA00023180"/>
    </source>
</evidence>
<dbReference type="GO" id="GO:0007219">
    <property type="term" value="P:Notch signaling pathway"/>
    <property type="evidence" value="ECO:0007669"/>
    <property type="project" value="InterPro"/>
</dbReference>
<feature type="disulfide bond" evidence="17">
    <location>
        <begin position="473"/>
        <end position="482"/>
    </location>
</feature>
<keyword evidence="6" id="KW-0964">Secreted</keyword>
<dbReference type="InterPro" id="IPR001774">
    <property type="entry name" value="DSL"/>
</dbReference>
<dbReference type="Gene3D" id="2.10.25.10">
    <property type="entry name" value="Laminin"/>
    <property type="match status" value="8"/>
</dbReference>
<dbReference type="FunFam" id="2.10.25.10:FF:000012">
    <property type="entry name" value="Delta-like protein"/>
    <property type="match status" value="1"/>
</dbReference>
<keyword evidence="10 19" id="KW-0677">Repeat</keyword>
<feature type="domain" description="EGF-like" evidence="22">
    <location>
        <begin position="485"/>
        <end position="521"/>
    </location>
</feature>
<dbReference type="SMART" id="SM00179">
    <property type="entry name" value="EGF_CA"/>
    <property type="match status" value="7"/>
</dbReference>
<evidence type="ECO:0000256" key="4">
    <source>
        <dbReference type="ARBA" id="ARBA00022473"/>
    </source>
</evidence>
<dbReference type="InterPro" id="IPR000152">
    <property type="entry name" value="EGF-type_Asp/Asn_hydroxyl_site"/>
</dbReference>
<evidence type="ECO:0000256" key="7">
    <source>
        <dbReference type="ARBA" id="ARBA00022536"/>
    </source>
</evidence>
<evidence type="ECO:0000256" key="13">
    <source>
        <dbReference type="ARBA" id="ARBA00022989"/>
    </source>
</evidence>
<dbReference type="PROSITE" id="PS50026">
    <property type="entry name" value="EGF_3"/>
    <property type="match status" value="7"/>
</dbReference>
<feature type="domain" description="EGF-like" evidence="22">
    <location>
        <begin position="293"/>
        <end position="331"/>
    </location>
</feature>
<feature type="disulfide bond" evidence="17">
    <location>
        <begin position="511"/>
        <end position="520"/>
    </location>
</feature>
<dbReference type="SUPFAM" id="SSF57184">
    <property type="entry name" value="Growth factor receptor domain"/>
    <property type="match status" value="2"/>
</dbReference>
<dbReference type="InterPro" id="IPR001881">
    <property type="entry name" value="EGF-like_Ca-bd_dom"/>
</dbReference>
<dbReference type="FunFam" id="2.10.25.10:FF:000004">
    <property type="entry name" value="Neurogenic locus notch 1"/>
    <property type="match status" value="1"/>
</dbReference>
<evidence type="ECO:0000256" key="5">
    <source>
        <dbReference type="ARBA" id="ARBA00022490"/>
    </source>
</evidence>
<dbReference type="Pfam" id="PF00008">
    <property type="entry name" value="EGF"/>
    <property type="match status" value="6"/>
</dbReference>